<name>A0ACA6QIV1_VIBAE</name>
<protein>
    <submittedName>
        <fullName evidence="1">Glycerol-3-phosphate acyltransferase</fullName>
        <ecNumber evidence="1">2.3.1.15</ecNumber>
    </submittedName>
</protein>
<organism evidence="1 2">
    <name type="scientific">Vibrio antiquarius (strain Ex25)</name>
    <dbReference type="NCBI Taxonomy" id="150340"/>
    <lineage>
        <taxon>Bacteria</taxon>
        <taxon>Pseudomonadati</taxon>
        <taxon>Pseudomonadota</taxon>
        <taxon>Gammaproteobacteria</taxon>
        <taxon>Vibrionales</taxon>
        <taxon>Vibrionaceae</taxon>
        <taxon>Vibrio</taxon>
        <taxon>Vibrio diabolicus subgroup</taxon>
    </lineage>
</organism>
<evidence type="ECO:0000313" key="1">
    <source>
        <dbReference type="EMBL" id="ACY50310.1"/>
    </source>
</evidence>
<evidence type="ECO:0000313" key="2">
    <source>
        <dbReference type="Proteomes" id="UP000002571"/>
    </source>
</evidence>
<keyword evidence="1" id="KW-0808">Transferase</keyword>
<dbReference type="EC" id="2.3.1.15" evidence="1"/>
<accession>A0ACA6QIV1</accession>
<reference evidence="1" key="1">
    <citation type="submission" date="2009-10" db="EMBL/GenBank/DDBJ databases">
        <authorList>
            <consortium name="Los Alamos National Laboratory (LANL)"/>
            <consortium name="National Microbial Pathogen Data Resource (NMPDR)"/>
            <person name="Munk A.C."/>
            <person name="Tapia R."/>
            <person name="Green L."/>
            <person name="Rogers Y."/>
            <person name="Detter J.C."/>
            <person name="Bruce D."/>
            <person name="Brettin T.S."/>
            <person name="Colwell R."/>
            <person name="Huq A."/>
            <person name="Grim C.J."/>
            <person name="Hasan N.A."/>
            <person name="Vonstein V."/>
            <person name="Bartels D."/>
        </authorList>
    </citation>
    <scope>NUCLEOTIDE SEQUENCE</scope>
    <source>
        <strain evidence="1">EX25</strain>
    </source>
</reference>
<dbReference type="Proteomes" id="UP000002571">
    <property type="component" value="Chromosome 1"/>
</dbReference>
<keyword evidence="1" id="KW-0012">Acyltransferase</keyword>
<keyword evidence="2" id="KW-1185">Reference proteome</keyword>
<sequence>MDLLTLQKQAMSLGLPDPLSPLEINGKTLNRFVFIAARPTVMNNDNDVPTDSVSLFTDLLELHKLDSELDVQMIPATVLWGRKPGKEENQKPYLQPMNGPQKAKAVMAAGRDCLVRFSPVVSLRYMADSHGTDSAIAHKLARVARIHFSRQKLAASGPNLPQRQVLFARLLKSPAIELAIADEAKSKNISIDKARKEAHDIMDEIAADFSYGLVKNGDRILSWLWTKLYQGLHINNASTVRRLAQDGHEIVYVPCHRSHMDYLLLSYVLYHEGMVPPHIAAGINLNFFPAGPLFRRGGAFFIRRSFKGNKLYSTIFREYLAELFAKGYSVEYFSEGGRSRTGRLLQAKTGMLAMTIQAMLRGLNRPVTLVPVYIGYEHVMEVGTYAKELRGKRKEKENAGLVLRTLRKLRNFGLGYVNFGEPIQLNQYLNEHAPEWTKDIDSMGGNKPQWMNPVVNDLANKMMTHINDAAAANALTLCATALLASRQRALSRDSLINQIECYLKLLKNNPYSSTSTIPTESAEELVDHAISLDKFVIETDSMGDIISLDRSQSILMTYYRNNIIHLFALPSLIAQMIIRQRNLSVEKIQANVAQIYPFLKKELFLSYQEDELNELVVKTLHEFADQKMISLDGDKLEINQSNNQPLVLLGRTITETLQRYSIAMNLLVAYPELGKSDLEQKSQDIAQRLGRLHGINAPEFFDKGVFTAMFNTLKQQKYLDNDGNCDTKKTQQFARLLFTLLYPEVKLTIEESIHQLQS</sequence>
<proteinExistence type="predicted"/>
<gene>
    <name evidence="1" type="ordered locus">VEA_002147</name>
</gene>
<dbReference type="EMBL" id="CP001805">
    <property type="protein sequence ID" value="ACY50310.1"/>
    <property type="molecule type" value="Genomic_DNA"/>
</dbReference>